<accession>A0A895XPX4</accession>
<keyword evidence="2" id="KW-1185">Reference proteome</keyword>
<dbReference type="Proteomes" id="UP000662939">
    <property type="component" value="Chromosome"/>
</dbReference>
<dbReference type="EMBL" id="CP070496">
    <property type="protein sequence ID" value="QSB05593.1"/>
    <property type="molecule type" value="Genomic_DNA"/>
</dbReference>
<reference evidence="1" key="1">
    <citation type="submission" date="2021-02" db="EMBL/GenBank/DDBJ databases">
        <title>Natronoglycomyces albus gen. nov., sp. nov, a haloalkaliphilic actinobacterium from a soda solonchak soil.</title>
        <authorList>
            <person name="Sorokin D.Y."/>
            <person name="Khijniak T.V."/>
            <person name="Zakharycheva A.P."/>
            <person name="Boueva O.V."/>
            <person name="Ariskina E.V."/>
            <person name="Hahnke R.L."/>
            <person name="Bunk B."/>
            <person name="Sproer C."/>
            <person name="Schumann P."/>
            <person name="Evtushenko L.I."/>
            <person name="Kublanov I.V."/>
        </authorList>
    </citation>
    <scope>NUCLEOTIDE SEQUENCE</scope>
    <source>
        <strain evidence="1">DSM 106290</strain>
    </source>
</reference>
<name>A0A895XPX4_9ACTN</name>
<gene>
    <name evidence="1" type="ORF">JQS30_01290</name>
</gene>
<evidence type="ECO:0000313" key="1">
    <source>
        <dbReference type="EMBL" id="QSB05593.1"/>
    </source>
</evidence>
<evidence type="ECO:0000313" key="2">
    <source>
        <dbReference type="Proteomes" id="UP000662939"/>
    </source>
</evidence>
<dbReference type="KEGG" id="nav:JQS30_01290"/>
<dbReference type="AlphaFoldDB" id="A0A895XPX4"/>
<organism evidence="1 2">
    <name type="scientific">Natronoglycomyces albus</name>
    <dbReference type="NCBI Taxonomy" id="2811108"/>
    <lineage>
        <taxon>Bacteria</taxon>
        <taxon>Bacillati</taxon>
        <taxon>Actinomycetota</taxon>
        <taxon>Actinomycetes</taxon>
        <taxon>Glycomycetales</taxon>
        <taxon>Glycomycetaceae</taxon>
        <taxon>Natronoglycomyces</taxon>
    </lineage>
</organism>
<protein>
    <submittedName>
        <fullName evidence="1">Uncharacterized protein</fullName>
    </submittedName>
</protein>
<proteinExistence type="predicted"/>
<sequence length="155" mass="16771">MSAQWKTRAEVLHAKSELEAAIGGWKAPFAYGLGVARTSTATFPVVNCGGAHALPGVVLATVCGRVDQTGVYPLSLEQLDQAIEILSPAEACTDFNHPNLEAWRSLRSHFRLDEPDAHLVAVFVARESDPVLDQYDAAFRAHLADVSLHSDRVGH</sequence>
<dbReference type="RefSeq" id="WP_213171603.1">
    <property type="nucleotide sequence ID" value="NZ_CP070496.1"/>
</dbReference>